<dbReference type="RefSeq" id="WP_158346937.1">
    <property type="nucleotide sequence ID" value="NZ_JAHQCW010000032.1"/>
</dbReference>
<evidence type="ECO:0000256" key="1">
    <source>
        <dbReference type="SAM" id="Phobius"/>
    </source>
</evidence>
<evidence type="ECO:0000313" key="2">
    <source>
        <dbReference type="EMBL" id="MBU9738316.1"/>
    </source>
</evidence>
<keyword evidence="3" id="KW-1185">Reference proteome</keyword>
<gene>
    <name evidence="2" type="ORF">KTH89_17370</name>
</gene>
<sequence length="304" mass="35501">MNKGRRGRKIPVPCRVMAVAVPVLLFFCILFILALSMRKKDSTGGREYGMFEWTEESVDNPEKTDRLIRALSITRWYQEIPEELDMDKTVSFMEYMNRRKVKVYALTGSVEWGFEEDGASLSRQIQKVADYNDSVDEAYRFRGIMTDIEPYVSSRFREDPVYYMDLYVKGMRAAYEYAVSRNIRVIQCIPRHYDEQGLTAYLEQLIAYACDEVAVMDYGLSNEVEMIETEAGLCEKYEKELHCILEFQEVGIHGLTEQETYRQQGIKAADATWDKVEAAYPNIRIVRDYHWTLPLYDMIPDTDT</sequence>
<organism evidence="2 3">
    <name type="scientific">Diplocloster agilis</name>
    <dbReference type="NCBI Taxonomy" id="2850323"/>
    <lineage>
        <taxon>Bacteria</taxon>
        <taxon>Bacillati</taxon>
        <taxon>Bacillota</taxon>
        <taxon>Clostridia</taxon>
        <taxon>Lachnospirales</taxon>
        <taxon>Lachnospiraceae</taxon>
        <taxon>Diplocloster</taxon>
    </lineage>
</organism>
<keyword evidence="1" id="KW-1133">Transmembrane helix</keyword>
<accession>A0A949NFE4</accession>
<keyword evidence="1" id="KW-0472">Membrane</keyword>
<dbReference type="EMBL" id="JAHQCW010000032">
    <property type="protein sequence ID" value="MBU9738316.1"/>
    <property type="molecule type" value="Genomic_DNA"/>
</dbReference>
<evidence type="ECO:0000313" key="3">
    <source>
        <dbReference type="Proteomes" id="UP000712157"/>
    </source>
</evidence>
<feature type="transmembrane region" description="Helical" evidence="1">
    <location>
        <begin position="12"/>
        <end position="35"/>
    </location>
</feature>
<dbReference type="Proteomes" id="UP000712157">
    <property type="component" value="Unassembled WGS sequence"/>
</dbReference>
<comment type="caution">
    <text evidence="2">The sequence shown here is derived from an EMBL/GenBank/DDBJ whole genome shotgun (WGS) entry which is preliminary data.</text>
</comment>
<dbReference type="AlphaFoldDB" id="A0A949NFE4"/>
<keyword evidence="1" id="KW-0812">Transmembrane</keyword>
<reference evidence="2" key="1">
    <citation type="submission" date="2021-06" db="EMBL/GenBank/DDBJ databases">
        <title>Description of novel taxa of the family Lachnospiraceae.</title>
        <authorList>
            <person name="Chaplin A.V."/>
            <person name="Sokolova S.R."/>
            <person name="Pikina A.P."/>
            <person name="Korzhanova M."/>
            <person name="Belova V."/>
            <person name="Korostin D."/>
            <person name="Efimov B.A."/>
        </authorList>
    </citation>
    <scope>NUCLEOTIDE SEQUENCE</scope>
    <source>
        <strain evidence="2">ASD5720</strain>
    </source>
</reference>
<name>A0A949NFE4_9FIRM</name>
<protein>
    <submittedName>
        <fullName evidence="2">Uncharacterized protein</fullName>
    </submittedName>
</protein>
<proteinExistence type="predicted"/>